<comment type="caution">
    <text evidence="2">The sequence shown here is derived from an EMBL/GenBank/DDBJ whole genome shotgun (WGS) entry which is preliminary data.</text>
</comment>
<reference evidence="2 3" key="1">
    <citation type="submission" date="2015-06" db="EMBL/GenBank/DDBJ databases">
        <title>Draft genome sequence of an Alphaproteobacteria species associated to the Mediterranean sponge Oscarella lobularis.</title>
        <authorList>
            <person name="Jourda C."/>
            <person name="Santini S."/>
            <person name="Claverie J.-M."/>
        </authorList>
    </citation>
    <scope>NUCLEOTIDE SEQUENCE [LARGE SCALE GENOMIC DNA]</scope>
    <source>
        <strain evidence="2">IGS</strain>
    </source>
</reference>
<evidence type="ECO:0000313" key="2">
    <source>
        <dbReference type="EMBL" id="KMW56563.1"/>
    </source>
</evidence>
<keyword evidence="3" id="KW-1185">Reference proteome</keyword>
<dbReference type="Proteomes" id="UP000037178">
    <property type="component" value="Unassembled WGS sequence"/>
</dbReference>
<protein>
    <submittedName>
        <fullName evidence="2">Heat shock protein 60 family chaperone GroEL</fullName>
    </submittedName>
</protein>
<dbReference type="EMBL" id="LFTY01000002">
    <property type="protein sequence ID" value="KMW56563.1"/>
    <property type="molecule type" value="Genomic_DNA"/>
</dbReference>
<name>A0A0J9GST3_9RHOB</name>
<accession>A0A0J9GST3</accession>
<dbReference type="PATRIC" id="fig|1675527.3.peg.1610"/>
<feature type="region of interest" description="Disordered" evidence="1">
    <location>
        <begin position="38"/>
        <end position="63"/>
    </location>
</feature>
<proteinExistence type="predicted"/>
<keyword evidence="2" id="KW-0346">Stress response</keyword>
<organism evidence="2 3">
    <name type="scientific">Candidatus Rhodobacter oscarellae</name>
    <dbReference type="NCBI Taxonomy" id="1675527"/>
    <lineage>
        <taxon>Bacteria</taxon>
        <taxon>Pseudomonadati</taxon>
        <taxon>Pseudomonadota</taxon>
        <taxon>Alphaproteobacteria</taxon>
        <taxon>Rhodobacterales</taxon>
        <taxon>Rhodobacter group</taxon>
        <taxon>Rhodobacter</taxon>
    </lineage>
</organism>
<dbReference type="STRING" id="1675527.AIOL_001517"/>
<sequence length="63" mass="6246">MSTDCSNWHSGLSLVLSTPLRGAAWVGGLPITTEAMVADKPEKPGAGAPGGGMPDMGGMGGMM</sequence>
<evidence type="ECO:0000256" key="1">
    <source>
        <dbReference type="SAM" id="MobiDB-lite"/>
    </source>
</evidence>
<gene>
    <name evidence="2" type="ORF">AIOL_001517</name>
</gene>
<dbReference type="AlphaFoldDB" id="A0A0J9GST3"/>
<evidence type="ECO:0000313" key="3">
    <source>
        <dbReference type="Proteomes" id="UP000037178"/>
    </source>
</evidence>
<feature type="compositionally biased region" description="Gly residues" evidence="1">
    <location>
        <begin position="47"/>
        <end position="63"/>
    </location>
</feature>